<dbReference type="AlphaFoldDB" id="X0S1E1"/>
<proteinExistence type="predicted"/>
<dbReference type="SUPFAM" id="SSF69318">
    <property type="entry name" value="Integrin alpha N-terminal domain"/>
    <property type="match status" value="1"/>
</dbReference>
<dbReference type="InterPro" id="IPR028994">
    <property type="entry name" value="Integrin_alpha_N"/>
</dbReference>
<accession>X0S1E1</accession>
<dbReference type="EMBL" id="BARS01002591">
    <property type="protein sequence ID" value="GAF69782.1"/>
    <property type="molecule type" value="Genomic_DNA"/>
</dbReference>
<feature type="non-terminal residue" evidence="1">
    <location>
        <position position="1"/>
    </location>
</feature>
<comment type="caution">
    <text evidence="1">The sequence shown here is derived from an EMBL/GenBank/DDBJ whole genome shotgun (WGS) entry which is preliminary data.</text>
</comment>
<gene>
    <name evidence="1" type="ORF">S01H1_04964</name>
</gene>
<reference evidence="1" key="1">
    <citation type="journal article" date="2014" name="Front. Microbiol.">
        <title>High frequency of phylogenetically diverse reductive dehalogenase-homologous genes in deep subseafloor sedimentary metagenomes.</title>
        <authorList>
            <person name="Kawai M."/>
            <person name="Futagami T."/>
            <person name="Toyoda A."/>
            <person name="Takaki Y."/>
            <person name="Nishi S."/>
            <person name="Hori S."/>
            <person name="Arai W."/>
            <person name="Tsubouchi T."/>
            <person name="Morono Y."/>
            <person name="Uchiyama I."/>
            <person name="Ito T."/>
            <person name="Fujiyama A."/>
            <person name="Inagaki F."/>
            <person name="Takami H."/>
        </authorList>
    </citation>
    <scope>NUCLEOTIDE SEQUENCE</scope>
    <source>
        <strain evidence="1">Expedition CK06-06</strain>
    </source>
</reference>
<name>X0S1E1_9ZZZZ</name>
<sequence>NVYRYDYTLPDNSDNWGQWTATVQATDGIYTTTGTIHFVLEWWDNDYDYRTYLHLTENFSVDHTNEELGFVLSVDNSKLVEGGAIRVVNDRGENLPFRVWYEEMAGGTITVYVNFLENISADNVDTVYVYYDNDTSITSYPNYATDMGRTLVEDNYTQWYDTNAGDNITYGKAVKVADVDDDGDNEIIVVGRSHAGTGYNRGFIRIYDVTFSSPAVATLSLLDDITWLTDNHTFVYSLDIWDVDDDGTLEIVTGGVAYDGTQNRAELNVWSYSGGTINNEDNLTWYYENTAIYGVKIYDVDEDGAEEILVVGTCNNSENGMFRIYNYIGSSLTLENAVENIYLSSGTTCELYGVAAGDLYGDGSPSEIAIVGIAENADGTLSALIKIYHWDDTTLSDNATENWNNGYITELFSVDIGQADNDDDLELVVSGNEYDGAVDCALFRVYNATGAGHSLVHEGGLSWVDSGHSSALSVIVGDIDLDNIPEITTVGFQNDG</sequence>
<organism evidence="1">
    <name type="scientific">marine sediment metagenome</name>
    <dbReference type="NCBI Taxonomy" id="412755"/>
    <lineage>
        <taxon>unclassified sequences</taxon>
        <taxon>metagenomes</taxon>
        <taxon>ecological metagenomes</taxon>
    </lineage>
</organism>
<protein>
    <submittedName>
        <fullName evidence="1">Uncharacterized protein</fullName>
    </submittedName>
</protein>
<feature type="non-terminal residue" evidence="1">
    <location>
        <position position="496"/>
    </location>
</feature>
<evidence type="ECO:0000313" key="1">
    <source>
        <dbReference type="EMBL" id="GAF69782.1"/>
    </source>
</evidence>